<keyword evidence="2" id="KW-0472">Membrane</keyword>
<feature type="region of interest" description="Disordered" evidence="1">
    <location>
        <begin position="1"/>
        <end position="29"/>
    </location>
</feature>
<dbReference type="AlphaFoldDB" id="A0A432MEJ7"/>
<name>A0A432MEJ7_9BACT</name>
<comment type="caution">
    <text evidence="3">The sequence shown here is derived from an EMBL/GenBank/DDBJ whole genome shotgun (WGS) entry which is preliminary data.</text>
</comment>
<proteinExistence type="predicted"/>
<evidence type="ECO:0000256" key="2">
    <source>
        <dbReference type="SAM" id="Phobius"/>
    </source>
</evidence>
<dbReference type="RefSeq" id="WP_126727513.1">
    <property type="nucleotide sequence ID" value="NZ_RYZH01000055.1"/>
</dbReference>
<evidence type="ECO:0000256" key="1">
    <source>
        <dbReference type="SAM" id="MobiDB-lite"/>
    </source>
</evidence>
<keyword evidence="2" id="KW-0812">Transmembrane</keyword>
<reference evidence="3 4" key="2">
    <citation type="submission" date="2019-01" db="EMBL/GenBank/DDBJ databases">
        <title>Tautonia sociabilis, a novel thermotolerant planctomycete of Isosphaeraceae family, isolated from a 4000 m deep subterranean habitat.</title>
        <authorList>
            <person name="Kovaleva O.L."/>
            <person name="Elcheninov A.G."/>
            <person name="Van Heerden E."/>
            <person name="Toshchakov S.V."/>
            <person name="Novikov A."/>
            <person name="Bonch-Osmolovskaya E.A."/>
            <person name="Kublanov I.V."/>
        </authorList>
    </citation>
    <scope>NUCLEOTIDE SEQUENCE [LARGE SCALE GENOMIC DNA]</scope>
    <source>
        <strain evidence="3 4">GM2012</strain>
    </source>
</reference>
<gene>
    <name evidence="3" type="ORF">TsocGM_21465</name>
</gene>
<dbReference type="EMBL" id="RYZH01000055">
    <property type="protein sequence ID" value="RUL83897.1"/>
    <property type="molecule type" value="Genomic_DNA"/>
</dbReference>
<protein>
    <submittedName>
        <fullName evidence="3">Uncharacterized protein</fullName>
    </submittedName>
</protein>
<accession>A0A432MEJ7</accession>
<keyword evidence="4" id="KW-1185">Reference proteome</keyword>
<reference evidence="3 4" key="1">
    <citation type="submission" date="2018-12" db="EMBL/GenBank/DDBJ databases">
        <authorList>
            <person name="Toschakov S.V."/>
        </authorList>
    </citation>
    <scope>NUCLEOTIDE SEQUENCE [LARGE SCALE GENOMIC DNA]</scope>
    <source>
        <strain evidence="3 4">GM2012</strain>
    </source>
</reference>
<dbReference type="OrthoDB" id="9883885at2"/>
<sequence>MATRKKSSSNNGRGVGQKDRQEQERLAARLSERADALAEHAEELADRAQHLAWQADHRFRGAVGRRPMTAVWTSFGLGLGLGLAIVALVPRDRRSGWSLDDLSGSLRELGDRVEAMGRSAARGASRQAHDLGESAVRRVRDAAGFLGL</sequence>
<evidence type="ECO:0000313" key="3">
    <source>
        <dbReference type="EMBL" id="RUL83897.1"/>
    </source>
</evidence>
<feature type="compositionally biased region" description="Basic and acidic residues" evidence="1">
    <location>
        <begin position="16"/>
        <end position="29"/>
    </location>
</feature>
<dbReference type="Proteomes" id="UP000280296">
    <property type="component" value="Unassembled WGS sequence"/>
</dbReference>
<keyword evidence="2" id="KW-1133">Transmembrane helix</keyword>
<organism evidence="3 4">
    <name type="scientific">Tautonia sociabilis</name>
    <dbReference type="NCBI Taxonomy" id="2080755"/>
    <lineage>
        <taxon>Bacteria</taxon>
        <taxon>Pseudomonadati</taxon>
        <taxon>Planctomycetota</taxon>
        <taxon>Planctomycetia</taxon>
        <taxon>Isosphaerales</taxon>
        <taxon>Isosphaeraceae</taxon>
        <taxon>Tautonia</taxon>
    </lineage>
</organism>
<evidence type="ECO:0000313" key="4">
    <source>
        <dbReference type="Proteomes" id="UP000280296"/>
    </source>
</evidence>
<feature type="transmembrane region" description="Helical" evidence="2">
    <location>
        <begin position="70"/>
        <end position="89"/>
    </location>
</feature>